<reference evidence="2 3" key="1">
    <citation type="submission" date="2022-10" db="EMBL/GenBank/DDBJ databases">
        <title>WGS assembly of Paspalum vaginatum 540-79.</title>
        <authorList>
            <person name="Sun G."/>
            <person name="Wase N."/>
            <person name="Shu S."/>
            <person name="Jenkins J."/>
            <person name="Zhou B."/>
            <person name="Torres-Rodriguez J."/>
            <person name="Chen C."/>
            <person name="Sandor L."/>
            <person name="Plott C."/>
            <person name="Yoshinga Y."/>
            <person name="Daum C."/>
            <person name="Qi P."/>
            <person name="Barry K."/>
            <person name="Lipzen A."/>
            <person name="Berry L."/>
            <person name="Pedersen C."/>
            <person name="Gottilla T."/>
            <person name="Foltz A."/>
            <person name="Yu H."/>
            <person name="O'Malley R."/>
            <person name="Zhang C."/>
            <person name="Devos K."/>
            <person name="Sigmon B."/>
            <person name="Yu B."/>
            <person name="Obata T."/>
            <person name="Schmutz J."/>
            <person name="Schnable J."/>
        </authorList>
    </citation>
    <scope>NUCLEOTIDE SEQUENCE [LARGE SCALE GENOMIC DNA]</scope>
    <source>
        <strain evidence="3">cv. 540-79</strain>
    </source>
</reference>
<keyword evidence="3" id="KW-1185">Reference proteome</keyword>
<feature type="transmembrane region" description="Helical" evidence="1">
    <location>
        <begin position="81"/>
        <end position="100"/>
    </location>
</feature>
<feature type="transmembrane region" description="Helical" evidence="1">
    <location>
        <begin position="12"/>
        <end position="33"/>
    </location>
</feature>
<feature type="transmembrane region" description="Helical" evidence="1">
    <location>
        <begin position="120"/>
        <end position="141"/>
    </location>
</feature>
<comment type="caution">
    <text evidence="2">The sequence shown here is derived from an EMBL/GenBank/DDBJ whole genome shotgun (WGS) entry which is preliminary data.</text>
</comment>
<dbReference type="Pfam" id="PF04654">
    <property type="entry name" value="DUF599"/>
    <property type="match status" value="1"/>
</dbReference>
<protein>
    <submittedName>
        <fullName evidence="2">Uncharacterized protein</fullName>
    </submittedName>
</protein>
<dbReference type="PANTHER" id="PTHR31168:SF17">
    <property type="entry name" value="OS09G0327000 PROTEIN"/>
    <property type="match status" value="1"/>
</dbReference>
<keyword evidence="1" id="KW-1133">Transmembrane helix</keyword>
<dbReference type="InterPro" id="IPR006747">
    <property type="entry name" value="DUF599"/>
</dbReference>
<feature type="transmembrane region" description="Helical" evidence="1">
    <location>
        <begin position="186"/>
        <end position="208"/>
    </location>
</feature>
<dbReference type="AlphaFoldDB" id="A0A9W7XD11"/>
<keyword evidence="1" id="KW-0812">Transmembrane</keyword>
<evidence type="ECO:0000256" key="1">
    <source>
        <dbReference type="SAM" id="Phobius"/>
    </source>
</evidence>
<gene>
    <name evidence="2" type="ORF">BS78_K051000</name>
</gene>
<accession>A0A9W7XD11</accession>
<dbReference type="OrthoDB" id="665451at2759"/>
<keyword evidence="1" id="KW-0472">Membrane</keyword>
<dbReference type="Proteomes" id="UP001164776">
    <property type="component" value="Unassembled WGS sequence"/>
</dbReference>
<sequence>MIMLDKSSMELVLAPCAVVTMLGYHLLLLCWVYRRPHTTAMGYENHNKLAWAERVALAAAPEEAALALTVISDGISASTTLASLCIALASLIGAWVSSSASPALMPGAAEATAAATAKYASLLACFLASFTCFVQSAGCYVRASFLITALGSDAPVSHVQRAVLRGGGFWAAGLRALYLATALLVWVVFGPAAMLACSVLTVAVLYLLDSNSVPLHRHQFRPRSRRLPVTMPRPTAVARGAALYSLS</sequence>
<dbReference type="PANTHER" id="PTHR31168">
    <property type="entry name" value="OS02G0292800 PROTEIN"/>
    <property type="match status" value="1"/>
</dbReference>
<name>A0A9W7XD11_9POAL</name>
<proteinExistence type="predicted"/>
<evidence type="ECO:0000313" key="3">
    <source>
        <dbReference type="Proteomes" id="UP001164776"/>
    </source>
</evidence>
<dbReference type="EMBL" id="MU629531">
    <property type="protein sequence ID" value="KAJ1256297.1"/>
    <property type="molecule type" value="Genomic_DNA"/>
</dbReference>
<organism evidence="2 3">
    <name type="scientific">Paspalum vaginatum</name>
    <name type="common">seashore paspalum</name>
    <dbReference type="NCBI Taxonomy" id="158149"/>
    <lineage>
        <taxon>Eukaryota</taxon>
        <taxon>Viridiplantae</taxon>
        <taxon>Streptophyta</taxon>
        <taxon>Embryophyta</taxon>
        <taxon>Tracheophyta</taxon>
        <taxon>Spermatophyta</taxon>
        <taxon>Magnoliopsida</taxon>
        <taxon>Liliopsida</taxon>
        <taxon>Poales</taxon>
        <taxon>Poaceae</taxon>
        <taxon>PACMAD clade</taxon>
        <taxon>Panicoideae</taxon>
        <taxon>Andropogonodae</taxon>
        <taxon>Paspaleae</taxon>
        <taxon>Paspalinae</taxon>
        <taxon>Paspalum</taxon>
    </lineage>
</organism>
<evidence type="ECO:0000313" key="2">
    <source>
        <dbReference type="EMBL" id="KAJ1256297.1"/>
    </source>
</evidence>